<evidence type="ECO:0000313" key="2">
    <source>
        <dbReference type="EMBL" id="CTQ75472.1"/>
    </source>
</evidence>
<accession>A0A0M7AM07</accession>
<sequence length="77" mass="8430">MASHPARNPTDLTIDPVLVQSAKQLGINISQAAEKGIRSAVSRSMADQWRQENQSALKSSNKFVEEHGLPLAKSQLF</sequence>
<dbReference type="InterPro" id="IPR009956">
    <property type="entry name" value="Post-segregation_anti-tox_CcdA"/>
</dbReference>
<keyword evidence="3" id="KW-1185">Reference proteome</keyword>
<organism evidence="2 3">
    <name type="scientific">Roseibium alexandrii</name>
    <dbReference type="NCBI Taxonomy" id="388408"/>
    <lineage>
        <taxon>Bacteria</taxon>
        <taxon>Pseudomonadati</taxon>
        <taxon>Pseudomonadota</taxon>
        <taxon>Alphaproteobacteria</taxon>
        <taxon>Hyphomicrobiales</taxon>
        <taxon>Stappiaceae</taxon>
        <taxon>Roseibium</taxon>
    </lineage>
</organism>
<dbReference type="RefSeq" id="WP_055673483.1">
    <property type="nucleotide sequence ID" value="NZ_CXWD01000021.1"/>
</dbReference>
<dbReference type="AlphaFoldDB" id="A0A0M7AM07"/>
<reference evidence="3" key="1">
    <citation type="submission" date="2015-07" db="EMBL/GenBank/DDBJ databases">
        <authorList>
            <person name="Rodrigo-Torres Lidia"/>
            <person name="Arahal R.David."/>
        </authorList>
    </citation>
    <scope>NUCLEOTIDE SEQUENCE [LARGE SCALE GENOMIC DNA]</scope>
    <source>
        <strain evidence="3">CECT 5112</strain>
    </source>
</reference>
<proteinExistence type="predicted"/>
<dbReference type="OrthoDB" id="7191115at2"/>
<dbReference type="Proteomes" id="UP000053235">
    <property type="component" value="Unassembled WGS sequence"/>
</dbReference>
<keyword evidence="1" id="KW-1277">Toxin-antitoxin system</keyword>
<name>A0A0M7AM07_9HYPH</name>
<gene>
    <name evidence="2" type="ORF">LAX5112_04249</name>
</gene>
<protein>
    <submittedName>
        <fullName evidence="2">Post-segregation antitoxin (Ccd killing mechanism protein) encoded by the F plasmid</fullName>
    </submittedName>
</protein>
<dbReference type="EMBL" id="CXWD01000021">
    <property type="protein sequence ID" value="CTQ75472.1"/>
    <property type="molecule type" value="Genomic_DNA"/>
</dbReference>
<dbReference type="STRING" id="388408.LAX5112_04249"/>
<evidence type="ECO:0000256" key="1">
    <source>
        <dbReference type="ARBA" id="ARBA00022649"/>
    </source>
</evidence>
<dbReference type="Pfam" id="PF07362">
    <property type="entry name" value="CcdA"/>
    <property type="match status" value="1"/>
</dbReference>
<evidence type="ECO:0000313" key="3">
    <source>
        <dbReference type="Proteomes" id="UP000053235"/>
    </source>
</evidence>